<evidence type="ECO:0000313" key="1">
    <source>
        <dbReference type="EMBL" id="OSD00549.1"/>
    </source>
</evidence>
<dbReference type="EMBL" id="KZ084118">
    <property type="protein sequence ID" value="OSD00549.1"/>
    <property type="molecule type" value="Genomic_DNA"/>
</dbReference>
<dbReference type="Proteomes" id="UP000193067">
    <property type="component" value="Unassembled WGS sequence"/>
</dbReference>
<sequence>MHATRLGVIFIPRMSNACLWHGPCMVSTDVLRLSTSPTVRCGHLDDRVALVLLSRSTLESEFQGGREGAINLKLFIDLRPCRAGIMQRPRSSCMHGFRVPRSWGTLASGNRPSWPTLEITNQDRRPAGRIASRVHTDFFAESCLSNPLPRSPLVSLDRSLNDTNAREVGREITIPINGLARDMIA</sequence>
<protein>
    <submittedName>
        <fullName evidence="1">Uncharacterized protein</fullName>
    </submittedName>
</protein>
<proteinExistence type="predicted"/>
<keyword evidence="2" id="KW-1185">Reference proteome</keyword>
<accession>A0A1Y2IHC8</accession>
<reference evidence="1 2" key="1">
    <citation type="journal article" date="2015" name="Biotechnol. Biofuels">
        <title>Enhanced degradation of softwood versus hardwood by the white-rot fungus Pycnoporus coccineus.</title>
        <authorList>
            <person name="Couturier M."/>
            <person name="Navarro D."/>
            <person name="Chevret D."/>
            <person name="Henrissat B."/>
            <person name="Piumi F."/>
            <person name="Ruiz-Duenas F.J."/>
            <person name="Martinez A.T."/>
            <person name="Grigoriev I.V."/>
            <person name="Riley R."/>
            <person name="Lipzen A."/>
            <person name="Berrin J.G."/>
            <person name="Master E.R."/>
            <person name="Rosso M.N."/>
        </authorList>
    </citation>
    <scope>NUCLEOTIDE SEQUENCE [LARGE SCALE GENOMIC DNA]</scope>
    <source>
        <strain evidence="1 2">BRFM310</strain>
    </source>
</reference>
<dbReference type="AlphaFoldDB" id="A0A1Y2IHC8"/>
<evidence type="ECO:0000313" key="2">
    <source>
        <dbReference type="Proteomes" id="UP000193067"/>
    </source>
</evidence>
<name>A0A1Y2IHC8_TRAC3</name>
<organism evidence="1 2">
    <name type="scientific">Trametes coccinea (strain BRFM310)</name>
    <name type="common">Pycnoporus coccineus</name>
    <dbReference type="NCBI Taxonomy" id="1353009"/>
    <lineage>
        <taxon>Eukaryota</taxon>
        <taxon>Fungi</taxon>
        <taxon>Dikarya</taxon>
        <taxon>Basidiomycota</taxon>
        <taxon>Agaricomycotina</taxon>
        <taxon>Agaricomycetes</taxon>
        <taxon>Polyporales</taxon>
        <taxon>Polyporaceae</taxon>
        <taxon>Trametes</taxon>
    </lineage>
</organism>
<gene>
    <name evidence="1" type="ORF">PYCCODRAFT_692564</name>
</gene>